<dbReference type="Gene3D" id="2.20.25.30">
    <property type="match status" value="1"/>
</dbReference>
<evidence type="ECO:0000256" key="2">
    <source>
        <dbReference type="ARBA" id="ARBA00022723"/>
    </source>
</evidence>
<evidence type="ECO:0000256" key="7">
    <source>
        <dbReference type="ARBA" id="ARBA00022980"/>
    </source>
</evidence>
<dbReference type="PANTHER" id="PTHR10768:SF0">
    <property type="entry name" value="RIBOSOMAL PROTEIN L37"/>
    <property type="match status" value="1"/>
</dbReference>
<evidence type="ECO:0000256" key="6">
    <source>
        <dbReference type="ARBA" id="ARBA00022884"/>
    </source>
</evidence>
<keyword evidence="10" id="KW-1185">Reference proteome</keyword>
<name>A0AAD4I0Y5_9PEZI</name>
<proteinExistence type="inferred from homology"/>
<evidence type="ECO:0000313" key="10">
    <source>
        <dbReference type="Proteomes" id="UP001197093"/>
    </source>
</evidence>
<organism evidence="9 10">
    <name type="scientific">Staphylotrichum longicolle</name>
    <dbReference type="NCBI Taxonomy" id="669026"/>
    <lineage>
        <taxon>Eukaryota</taxon>
        <taxon>Fungi</taxon>
        <taxon>Dikarya</taxon>
        <taxon>Ascomycota</taxon>
        <taxon>Pezizomycotina</taxon>
        <taxon>Sordariomycetes</taxon>
        <taxon>Sordariomycetidae</taxon>
        <taxon>Sordariales</taxon>
        <taxon>Chaetomiaceae</taxon>
        <taxon>Staphylotrichum</taxon>
    </lineage>
</organism>
<dbReference type="GO" id="GO:0019843">
    <property type="term" value="F:rRNA binding"/>
    <property type="evidence" value="ECO:0007669"/>
    <property type="project" value="UniProtKB-KW"/>
</dbReference>
<evidence type="ECO:0000256" key="8">
    <source>
        <dbReference type="ARBA" id="ARBA00023274"/>
    </source>
</evidence>
<comment type="caution">
    <text evidence="9">The sequence shown here is derived from an EMBL/GenBank/DDBJ whole genome shotgun (WGS) entry which is preliminary data.</text>
</comment>
<dbReference type="InterPro" id="IPR011331">
    <property type="entry name" value="Ribosomal_eL37/eL43"/>
</dbReference>
<dbReference type="GO" id="GO:0003735">
    <property type="term" value="F:structural constituent of ribosome"/>
    <property type="evidence" value="ECO:0007669"/>
    <property type="project" value="InterPro"/>
</dbReference>
<evidence type="ECO:0000256" key="3">
    <source>
        <dbReference type="ARBA" id="ARBA00022730"/>
    </source>
</evidence>
<dbReference type="EMBL" id="JAHCVI010000001">
    <property type="protein sequence ID" value="KAG7291557.1"/>
    <property type="molecule type" value="Genomic_DNA"/>
</dbReference>
<reference evidence="9" key="1">
    <citation type="submission" date="2023-02" db="EMBL/GenBank/DDBJ databases">
        <authorList>
            <person name="Palmer J.M."/>
        </authorList>
    </citation>
    <scope>NUCLEOTIDE SEQUENCE</scope>
    <source>
        <strain evidence="9">FW57</strain>
    </source>
</reference>
<dbReference type="Pfam" id="PF01907">
    <property type="entry name" value="Ribosomal_L37e"/>
    <property type="match status" value="1"/>
</dbReference>
<dbReference type="InterPro" id="IPR011332">
    <property type="entry name" value="Ribosomal_zn-bd"/>
</dbReference>
<keyword evidence="2" id="KW-0479">Metal-binding</keyword>
<evidence type="ECO:0008006" key="11">
    <source>
        <dbReference type="Google" id="ProtNLM"/>
    </source>
</evidence>
<comment type="similarity">
    <text evidence="1">Belongs to the eukaryotic ribosomal protein eL37 family.</text>
</comment>
<dbReference type="PANTHER" id="PTHR10768">
    <property type="entry name" value="60S RIBOSOMAL PROTEIN L37"/>
    <property type="match status" value="1"/>
</dbReference>
<dbReference type="AlphaFoldDB" id="A0AAD4I0Y5"/>
<keyword evidence="5" id="KW-0862">Zinc</keyword>
<dbReference type="SUPFAM" id="SSF57829">
    <property type="entry name" value="Zn-binding ribosomal proteins"/>
    <property type="match status" value="1"/>
</dbReference>
<gene>
    <name evidence="9" type="ORF">NEMBOFW57_001576</name>
</gene>
<keyword evidence="6" id="KW-0694">RNA-binding</keyword>
<dbReference type="GO" id="GO:0022625">
    <property type="term" value="C:cytosolic large ribosomal subunit"/>
    <property type="evidence" value="ECO:0007669"/>
    <property type="project" value="TreeGrafter"/>
</dbReference>
<keyword evidence="3" id="KW-0699">rRNA-binding</keyword>
<evidence type="ECO:0000256" key="5">
    <source>
        <dbReference type="ARBA" id="ARBA00022833"/>
    </source>
</evidence>
<dbReference type="InterPro" id="IPR001569">
    <property type="entry name" value="Ribosomal_eL37"/>
</dbReference>
<dbReference type="GO" id="GO:0006412">
    <property type="term" value="P:translation"/>
    <property type="evidence" value="ECO:0007669"/>
    <property type="project" value="InterPro"/>
</dbReference>
<protein>
    <recommendedName>
        <fullName evidence="11">60S ribosomal protein L37</fullName>
    </recommendedName>
</protein>
<evidence type="ECO:0000313" key="9">
    <source>
        <dbReference type="EMBL" id="KAG7291557.1"/>
    </source>
</evidence>
<accession>A0AAD4I0Y5</accession>
<sequence length="137" mass="15306">MWLKTAAALTKEIAWPHIPKISRPLTRENLHITTIRLPTTTQTAALTLNYSEGYLQLRQAPQQDPTSLQTLRKKTCASCGYPAAKIRKYNWSEKAKRRKVTGTGRMRYLSTVSRKFKNGFQTGVPKGAQGPAVSTSS</sequence>
<keyword evidence="8" id="KW-0687">Ribonucleoprotein</keyword>
<dbReference type="Proteomes" id="UP001197093">
    <property type="component" value="Unassembled WGS sequence"/>
</dbReference>
<keyword evidence="4" id="KW-0863">Zinc-finger</keyword>
<evidence type="ECO:0000256" key="1">
    <source>
        <dbReference type="ARBA" id="ARBA00009805"/>
    </source>
</evidence>
<evidence type="ECO:0000256" key="4">
    <source>
        <dbReference type="ARBA" id="ARBA00022771"/>
    </source>
</evidence>
<keyword evidence="7" id="KW-0689">Ribosomal protein</keyword>
<dbReference type="GO" id="GO:0008270">
    <property type="term" value="F:zinc ion binding"/>
    <property type="evidence" value="ECO:0007669"/>
    <property type="project" value="UniProtKB-KW"/>
</dbReference>